<evidence type="ECO:0000313" key="3">
    <source>
        <dbReference type="Proteomes" id="UP001082703"/>
    </source>
</evidence>
<keyword evidence="1" id="KW-1133">Transmembrane helix</keyword>
<evidence type="ECO:0000256" key="1">
    <source>
        <dbReference type="SAM" id="Phobius"/>
    </source>
</evidence>
<keyword evidence="3" id="KW-1185">Reference proteome</keyword>
<feature type="transmembrane region" description="Helical" evidence="1">
    <location>
        <begin position="503"/>
        <end position="523"/>
    </location>
</feature>
<evidence type="ECO:0008006" key="4">
    <source>
        <dbReference type="Google" id="ProtNLM"/>
    </source>
</evidence>
<feature type="transmembrane region" description="Helical" evidence="1">
    <location>
        <begin position="407"/>
        <end position="431"/>
    </location>
</feature>
<reference evidence="2 3" key="1">
    <citation type="submission" date="2022-11" db="EMBL/GenBank/DDBJ databases">
        <authorList>
            <person name="Caiyu Z."/>
        </authorList>
    </citation>
    <scope>NUCLEOTIDE SEQUENCE [LARGE SCALE GENOMIC DNA]</scope>
    <source>
        <strain evidence="2 3">YR-4</strain>
    </source>
</reference>
<gene>
    <name evidence="2" type="ORF">OUY18_01870</name>
</gene>
<evidence type="ECO:0000313" key="2">
    <source>
        <dbReference type="EMBL" id="MCY1713001.1"/>
    </source>
</evidence>
<name>A0ABT4BQ37_9FIRM</name>
<feature type="transmembrane region" description="Helical" evidence="1">
    <location>
        <begin position="49"/>
        <end position="68"/>
    </location>
</feature>
<feature type="transmembrane region" description="Helical" evidence="1">
    <location>
        <begin position="223"/>
        <end position="248"/>
    </location>
</feature>
<feature type="transmembrane region" description="Helical" evidence="1">
    <location>
        <begin position="88"/>
        <end position="110"/>
    </location>
</feature>
<feature type="transmembrane region" description="Helical" evidence="1">
    <location>
        <begin position="164"/>
        <end position="185"/>
    </location>
</feature>
<feature type="transmembrane region" description="Helical" evidence="1">
    <location>
        <begin position="324"/>
        <end position="346"/>
    </location>
</feature>
<feature type="transmembrane region" description="Helical" evidence="1">
    <location>
        <begin position="443"/>
        <end position="466"/>
    </location>
</feature>
<feature type="transmembrane region" description="Helical" evidence="1">
    <location>
        <begin position="358"/>
        <end position="376"/>
    </location>
</feature>
<feature type="transmembrane region" description="Helical" evidence="1">
    <location>
        <begin position="478"/>
        <end position="497"/>
    </location>
</feature>
<protein>
    <recommendedName>
        <fullName evidence="4">ABC-2 family transporter protein</fullName>
    </recommendedName>
</protein>
<dbReference type="EMBL" id="JAPOHA010000002">
    <property type="protein sequence ID" value="MCY1713001.1"/>
    <property type="molecule type" value="Genomic_DNA"/>
</dbReference>
<proteinExistence type="predicted"/>
<keyword evidence="1" id="KW-0472">Membrane</keyword>
<organism evidence="2 3">
    <name type="scientific">Caproiciproducens galactitolivorans</name>
    <dbReference type="NCBI Taxonomy" id="642589"/>
    <lineage>
        <taxon>Bacteria</taxon>
        <taxon>Bacillati</taxon>
        <taxon>Bacillota</taxon>
        <taxon>Clostridia</taxon>
        <taxon>Eubacteriales</taxon>
        <taxon>Acutalibacteraceae</taxon>
        <taxon>Caproiciproducens</taxon>
    </lineage>
</organism>
<feature type="transmembrane region" description="Helical" evidence="1">
    <location>
        <begin position="130"/>
        <end position="158"/>
    </location>
</feature>
<comment type="caution">
    <text evidence="2">The sequence shown here is derived from an EMBL/GenBank/DDBJ whole genome shotgun (WGS) entry which is preliminary data.</text>
</comment>
<feature type="transmembrane region" description="Helical" evidence="1">
    <location>
        <begin position="197"/>
        <end position="217"/>
    </location>
</feature>
<sequence>MMIQTQRNIFHIMASENANWFIYYFKRIPFLGKILPDSIYGNITLKKRVAVLAAIAGIFGKIFGKAFFAGLSMVAPVFFMEKSPSLRYAAFLHIFLMISLIGSLLTSFVFEADRNRYICIRLMHMNPKTYIVSTLLFDVLTDVLYMLPVLLLVSVLLGGTLRQGLLLTALVPGLNLFGEIFHLYFYSKRKVMLCKKAAFEIAIGVLCLAAAYVPPIFHRPLALGGILFSPACILAGFALLAAGVIYVIKFNEYHEITAQTLKSANFMIDKSRIIGEARFSDVAMREKEFTREELNSNRYAGKKGFAYLNAIFFERHKRILVRPILFRLCIVAVIFAACVIASFFLPDFLEPLSSPAKILPVFVFLMYLASIGERVCKAMFYNCDISLLRYSFYRDKKAVLSNFKVRLFRVAGLNFIVAFAISAAVVGLALIYHLNWSMGDSLFFVLTIFLLSLFFSVHHLFLYYVFQPYTTELGMKNPFYSIINTVVYLLSYLCLQIKSAPSYFTMLVLISTILYIVTALILVRKYAWKTFRVK</sequence>
<dbReference type="RefSeq" id="WP_268057013.1">
    <property type="nucleotide sequence ID" value="NZ_JAPOHA010000002.1"/>
</dbReference>
<keyword evidence="1" id="KW-0812">Transmembrane</keyword>
<accession>A0ABT4BQ37</accession>
<dbReference type="Proteomes" id="UP001082703">
    <property type="component" value="Unassembled WGS sequence"/>
</dbReference>